<organism evidence="10 11">
    <name type="scientific">Acetobacterium wieringae</name>
    <dbReference type="NCBI Taxonomy" id="52694"/>
    <lineage>
        <taxon>Bacteria</taxon>
        <taxon>Bacillati</taxon>
        <taxon>Bacillota</taxon>
        <taxon>Clostridia</taxon>
        <taxon>Eubacteriales</taxon>
        <taxon>Eubacteriaceae</taxon>
        <taxon>Acetobacterium</taxon>
    </lineage>
</organism>
<dbReference type="InterPro" id="IPR028082">
    <property type="entry name" value="Peripla_BP_I"/>
</dbReference>
<keyword evidence="4 7" id="KW-0732">Signal</keyword>
<gene>
    <name evidence="10" type="ORF">ACWI_02480</name>
</gene>
<dbReference type="Gene3D" id="3.40.50.2300">
    <property type="match status" value="4"/>
</dbReference>
<dbReference type="RefSeq" id="WP_070369618.1">
    <property type="nucleotide sequence ID" value="NZ_LKEU01000010.1"/>
</dbReference>
<evidence type="ECO:0000256" key="4">
    <source>
        <dbReference type="ARBA" id="ARBA00022729"/>
    </source>
</evidence>
<dbReference type="STRING" id="52694.ACWI_02480"/>
<evidence type="ECO:0000256" key="6">
    <source>
        <dbReference type="ARBA" id="ARBA00023136"/>
    </source>
</evidence>
<dbReference type="PANTHER" id="PTHR30483">
    <property type="entry name" value="LEUCINE-SPECIFIC-BINDING PROTEIN"/>
    <property type="match status" value="1"/>
</dbReference>
<evidence type="ECO:0000256" key="5">
    <source>
        <dbReference type="ARBA" id="ARBA00022989"/>
    </source>
</evidence>
<proteinExistence type="inferred from homology"/>
<dbReference type="PANTHER" id="PTHR30483:SF40">
    <property type="entry name" value="HISTIDINE KINASE"/>
    <property type="match status" value="1"/>
</dbReference>
<evidence type="ECO:0000256" key="1">
    <source>
        <dbReference type="ARBA" id="ARBA00004370"/>
    </source>
</evidence>
<reference evidence="10 11" key="1">
    <citation type="submission" date="2015-09" db="EMBL/GenBank/DDBJ databases">
        <title>Genome sequence of Acetobacterium wieringae DSM 1911.</title>
        <authorList>
            <person name="Poehlein A."/>
            <person name="Bengelsdorf F.R."/>
            <person name="Schiel-Bengelsdorf B."/>
            <person name="Duerre P."/>
            <person name="Daniel R."/>
        </authorList>
    </citation>
    <scope>NUCLEOTIDE SEQUENCE [LARGE SCALE GENOMIC DNA]</scope>
    <source>
        <strain evidence="10 11">DSM 1911</strain>
    </source>
</reference>
<evidence type="ECO:0000256" key="7">
    <source>
        <dbReference type="SAM" id="SignalP"/>
    </source>
</evidence>
<comment type="subcellular location">
    <subcellularLocation>
        <location evidence="1">Membrane</location>
    </subcellularLocation>
</comment>
<name>A0A1F2PLW8_9FIRM</name>
<feature type="domain" description="Receptor ligand binding region" evidence="8">
    <location>
        <begin position="444"/>
        <end position="754"/>
    </location>
</feature>
<dbReference type="InterPro" id="IPR051010">
    <property type="entry name" value="BCAA_transport"/>
</dbReference>
<evidence type="ECO:0000313" key="10">
    <source>
        <dbReference type="EMBL" id="OFV72337.1"/>
    </source>
</evidence>
<accession>A0A1F2PLW8</accession>
<dbReference type="OrthoDB" id="5441927at2"/>
<evidence type="ECO:0000313" key="11">
    <source>
        <dbReference type="Proteomes" id="UP000176244"/>
    </source>
</evidence>
<dbReference type="Proteomes" id="UP000176244">
    <property type="component" value="Unassembled WGS sequence"/>
</dbReference>
<evidence type="ECO:0000256" key="2">
    <source>
        <dbReference type="ARBA" id="ARBA00010062"/>
    </source>
</evidence>
<comment type="caution">
    <text evidence="10">The sequence shown here is derived from an EMBL/GenBank/DDBJ whole genome shotgun (WGS) entry which is preliminary data.</text>
</comment>
<keyword evidence="3" id="KW-0812">Transmembrane</keyword>
<dbReference type="GO" id="GO:0016020">
    <property type="term" value="C:membrane"/>
    <property type="evidence" value="ECO:0007669"/>
    <property type="project" value="UniProtKB-SubCell"/>
</dbReference>
<dbReference type="AlphaFoldDB" id="A0A1F2PLW8"/>
<keyword evidence="5" id="KW-1133">Transmembrane helix</keyword>
<comment type="similarity">
    <text evidence="2">Belongs to the leucine-binding protein family.</text>
</comment>
<dbReference type="InterPro" id="IPR028081">
    <property type="entry name" value="Leu-bd"/>
</dbReference>
<sequence length="789" mass="84867">MKKSVITLLLVFVLAMGASALLPKTADVTDLATIKVGVLLPETGTWKATGTAANKALEATLPYVNRYLADQGLKIELEIRDTQSDPGTALAELENLKNSGITTVIGPMISEEALAVLDYANTNGMLLLSPSATARELSLSDHFFRMVGTDKSQVDGLTRIIKNGQQIDSLITIFVDDTYGRGYNDYLNEMAFAQNIEVLGSVAITAESAKNPTVSETIKSLAAGASNTSTAVVVVAPSQMAADLIVNLLDDQKLSAMKWYASADIIGNQTIVENQKVAAFLEQTAMEGLTLGDQGIDLDALPYLRARLDGASDDSPYAITTWDALWLLADTYGVVGANPEYEVLKSGLVTQAANFRNAFGSFNTMDENGDTKGSKYMRYVCIKEGDAYRWKCMGHVVSLGAGEPIVQTIEEKISPIGGEVKIGALLPLTGNRSENGEEIKMILEYAVDQFNNYAKSRNTDLSLTLMVEDTGSDNAQAVAAAKTLTAQGINSIIGPINSAELEAVKPVFDAAGITAISPLSSSMALAQTDRLYRLVLNDGVETKALSTLLAQRGIDELIILYADDSYGQAMVNQMKAGFAGEVVALGYDATNPDLAMPVSMAEAALVTSDPAKTAVLTVSYNEVVELFKALPKDSNLRQLKWYGTDSSASSKALQNDSEAAETAAQLDYTTIDFSPYGDKFDPLYYVINDELEVDGPLKESLISSFDGIWLLGCAYLQEGSNVSPEVLNGYLAKAGFHGLGGVLKLDRNGDRQIGYYKFYHLMPAAEAYYWENNGLYSQDLLKPGVLEMK</sequence>
<feature type="domain" description="Leucine-binding protein" evidence="9">
    <location>
        <begin position="33"/>
        <end position="242"/>
    </location>
</feature>
<evidence type="ECO:0000256" key="3">
    <source>
        <dbReference type="ARBA" id="ARBA00022692"/>
    </source>
</evidence>
<dbReference type="InterPro" id="IPR001828">
    <property type="entry name" value="ANF_lig-bd_rcpt"/>
</dbReference>
<keyword evidence="6" id="KW-0472">Membrane</keyword>
<evidence type="ECO:0000259" key="9">
    <source>
        <dbReference type="Pfam" id="PF13458"/>
    </source>
</evidence>
<dbReference type="SUPFAM" id="SSF53822">
    <property type="entry name" value="Periplasmic binding protein-like I"/>
    <property type="match status" value="2"/>
</dbReference>
<evidence type="ECO:0008006" key="12">
    <source>
        <dbReference type="Google" id="ProtNLM"/>
    </source>
</evidence>
<dbReference type="EMBL" id="LKEU01000010">
    <property type="protein sequence ID" value="OFV72337.1"/>
    <property type="molecule type" value="Genomic_DNA"/>
</dbReference>
<protein>
    <recommendedName>
        <fullName evidence="12">ABC transporter substrate-binding protein</fullName>
    </recommendedName>
</protein>
<dbReference type="Pfam" id="PF01094">
    <property type="entry name" value="ANF_receptor"/>
    <property type="match status" value="1"/>
</dbReference>
<evidence type="ECO:0000259" key="8">
    <source>
        <dbReference type="Pfam" id="PF01094"/>
    </source>
</evidence>
<feature type="chain" id="PRO_5038792054" description="ABC transporter substrate-binding protein" evidence="7">
    <location>
        <begin position="21"/>
        <end position="789"/>
    </location>
</feature>
<feature type="signal peptide" evidence="7">
    <location>
        <begin position="1"/>
        <end position="20"/>
    </location>
</feature>
<dbReference type="Pfam" id="PF13458">
    <property type="entry name" value="Peripla_BP_6"/>
    <property type="match status" value="1"/>
</dbReference>